<keyword evidence="2" id="KW-0812">Transmembrane</keyword>
<accession>A0A261XWU0</accession>
<name>A0A261XWU0_9FUNG</name>
<evidence type="ECO:0000256" key="2">
    <source>
        <dbReference type="SAM" id="Phobius"/>
    </source>
</evidence>
<feature type="compositionally biased region" description="Polar residues" evidence="1">
    <location>
        <begin position="59"/>
        <end position="72"/>
    </location>
</feature>
<feature type="compositionally biased region" description="Low complexity" evidence="1">
    <location>
        <begin position="207"/>
        <end position="218"/>
    </location>
</feature>
<evidence type="ECO:0000256" key="1">
    <source>
        <dbReference type="SAM" id="MobiDB-lite"/>
    </source>
</evidence>
<feature type="region of interest" description="Disordered" evidence="1">
    <location>
        <begin position="1"/>
        <end position="72"/>
    </location>
</feature>
<reference evidence="3 4" key="1">
    <citation type="journal article" date="2017" name="Mycologia">
        <title>Bifiguratus adelaidae, gen. et sp. nov., a new member of Mucoromycotina in endophytic and soil-dwelling habitats.</title>
        <authorList>
            <person name="Torres-Cruz T.J."/>
            <person name="Billingsley Tobias T.L."/>
            <person name="Almatruk M."/>
            <person name="Hesse C."/>
            <person name="Kuske C.R."/>
            <person name="Desiro A."/>
            <person name="Benucci G.M."/>
            <person name="Bonito G."/>
            <person name="Stajich J.E."/>
            <person name="Dunlap C."/>
            <person name="Arnold A.E."/>
            <person name="Porras-Alfaro A."/>
        </authorList>
    </citation>
    <scope>NUCLEOTIDE SEQUENCE [LARGE SCALE GENOMIC DNA]</scope>
    <source>
        <strain evidence="3 4">AZ0501</strain>
    </source>
</reference>
<evidence type="ECO:0000313" key="3">
    <source>
        <dbReference type="EMBL" id="OZJ02788.1"/>
    </source>
</evidence>
<feature type="compositionally biased region" description="Basic and acidic residues" evidence="1">
    <location>
        <begin position="187"/>
        <end position="206"/>
    </location>
</feature>
<keyword evidence="4" id="KW-1185">Reference proteome</keyword>
<gene>
    <name evidence="3" type="ORF">BZG36_04431</name>
</gene>
<keyword evidence="2" id="KW-0472">Membrane</keyword>
<dbReference type="AlphaFoldDB" id="A0A261XWU0"/>
<proteinExistence type="predicted"/>
<organism evidence="3 4">
    <name type="scientific">Bifiguratus adelaidae</name>
    <dbReference type="NCBI Taxonomy" id="1938954"/>
    <lineage>
        <taxon>Eukaryota</taxon>
        <taxon>Fungi</taxon>
        <taxon>Fungi incertae sedis</taxon>
        <taxon>Mucoromycota</taxon>
        <taxon>Mucoromycotina</taxon>
        <taxon>Endogonomycetes</taxon>
        <taxon>Endogonales</taxon>
        <taxon>Endogonales incertae sedis</taxon>
        <taxon>Bifiguratus</taxon>
    </lineage>
</organism>
<comment type="caution">
    <text evidence="3">The sequence shown here is derived from an EMBL/GenBank/DDBJ whole genome shotgun (WGS) entry which is preliminary data.</text>
</comment>
<dbReference type="EMBL" id="MVBO01000125">
    <property type="protein sequence ID" value="OZJ02788.1"/>
    <property type="molecule type" value="Genomic_DNA"/>
</dbReference>
<dbReference type="Proteomes" id="UP000242875">
    <property type="component" value="Unassembled WGS sequence"/>
</dbReference>
<feature type="region of interest" description="Disordered" evidence="1">
    <location>
        <begin position="174"/>
        <end position="218"/>
    </location>
</feature>
<keyword evidence="2" id="KW-1133">Transmembrane helix</keyword>
<evidence type="ECO:0000313" key="4">
    <source>
        <dbReference type="Proteomes" id="UP000242875"/>
    </source>
</evidence>
<feature type="transmembrane region" description="Helical" evidence="2">
    <location>
        <begin position="108"/>
        <end position="126"/>
    </location>
</feature>
<protein>
    <submittedName>
        <fullName evidence="3">Uncharacterized protein</fullName>
    </submittedName>
</protein>
<sequence length="218" mass="24194">MEPPPSASPLRRSPSTFSVASKPPSYRGSNARDSRVVFTDDPIQRSNDLEAQVPGPSFPTDNTTPATITPSQQQWKRRGIQTLYAVTVFAVIVGVVALTFIFKSIITWPIIGLILIAAVTLWYVVLNRRSRTAQPIERRRLPLVPVAKHTAPFPTNAYLMTTYEPGHINPVTKIVHGPPDYTSASREPPEYRDDGDRDAEEVREGSSEGSEVRVPPRH</sequence>
<feature type="transmembrane region" description="Helical" evidence="2">
    <location>
        <begin position="82"/>
        <end position="102"/>
    </location>
</feature>